<proteinExistence type="predicted"/>
<dbReference type="PROSITE" id="PS51186">
    <property type="entry name" value="GNAT"/>
    <property type="match status" value="1"/>
</dbReference>
<dbReference type="InterPro" id="IPR016181">
    <property type="entry name" value="Acyl_CoA_acyltransferase"/>
</dbReference>
<dbReference type="EMBL" id="FWXK01000004">
    <property type="protein sequence ID" value="SMC39128.1"/>
    <property type="molecule type" value="Genomic_DNA"/>
</dbReference>
<dbReference type="OrthoDB" id="2213517at2"/>
<dbReference type="Proteomes" id="UP000243884">
    <property type="component" value="Unassembled WGS sequence"/>
</dbReference>
<dbReference type="STRING" id="371602.SAMN04487984_0892"/>
<organism evidence="2 3">
    <name type="scientific">Aerococcus suis</name>
    <dbReference type="NCBI Taxonomy" id="371602"/>
    <lineage>
        <taxon>Bacteria</taxon>
        <taxon>Bacillati</taxon>
        <taxon>Bacillota</taxon>
        <taxon>Bacilli</taxon>
        <taxon>Lactobacillales</taxon>
        <taxon>Aerococcaceae</taxon>
        <taxon>Aerococcus</taxon>
    </lineage>
</organism>
<dbReference type="AlphaFoldDB" id="A0A1W1YTT1"/>
<keyword evidence="3" id="KW-1185">Reference proteome</keyword>
<name>A0A1W1YTT1_9LACT</name>
<evidence type="ECO:0000313" key="3">
    <source>
        <dbReference type="Proteomes" id="UP000243884"/>
    </source>
</evidence>
<dbReference type="Pfam" id="PF00583">
    <property type="entry name" value="Acetyltransf_1"/>
    <property type="match status" value="1"/>
</dbReference>
<feature type="domain" description="N-acetyltransferase" evidence="1">
    <location>
        <begin position="115"/>
        <end position="255"/>
    </location>
</feature>
<dbReference type="InterPro" id="IPR040549">
    <property type="entry name" value="DUF5613"/>
</dbReference>
<gene>
    <name evidence="2" type="ORF">SAMN04487984_0892</name>
</gene>
<accession>A0A1W1YTT1</accession>
<protein>
    <submittedName>
        <fullName evidence="2">Ribosomal protein S18 acetylase RimI</fullName>
    </submittedName>
</protein>
<dbReference type="CDD" id="cd04301">
    <property type="entry name" value="NAT_SF"/>
    <property type="match status" value="1"/>
</dbReference>
<sequence length="255" mass="29504">MITFNDIHHWIDCVDETEYFTFIGNSQLPQTYTLNIMELEIVPLTEELNLLESIFDDYIEELNLSYYSFALPPNEGIPEDLQTTLSQKQYGVAINQLMVLSPSNFQPTRYSHPTVQVQPITAATLSQYLSLNNHIYREIAPDYVDEKIKELTYYFENQEAIQLGAFLDNRLVGSMDIFPSSGGLEIDNFSVLDAYQHQGIGQKMQEWVIDEAQKRHCPIFLLADVDDTAIEMYKRQGYQLTDYQISFNKKVDSNH</sequence>
<evidence type="ECO:0000259" key="1">
    <source>
        <dbReference type="PROSITE" id="PS51186"/>
    </source>
</evidence>
<keyword evidence="2" id="KW-0687">Ribonucleoprotein</keyword>
<dbReference type="InterPro" id="IPR000182">
    <property type="entry name" value="GNAT_dom"/>
</dbReference>
<dbReference type="Pfam" id="PF18467">
    <property type="entry name" value="DUF5613"/>
    <property type="match status" value="1"/>
</dbReference>
<dbReference type="SUPFAM" id="SSF55729">
    <property type="entry name" value="Acyl-CoA N-acyltransferases (Nat)"/>
    <property type="match status" value="1"/>
</dbReference>
<dbReference type="Gene3D" id="3.40.630.30">
    <property type="match status" value="1"/>
</dbReference>
<reference evidence="3" key="1">
    <citation type="submission" date="2017-04" db="EMBL/GenBank/DDBJ databases">
        <authorList>
            <person name="Varghese N."/>
            <person name="Submissions S."/>
        </authorList>
    </citation>
    <scope>NUCLEOTIDE SEQUENCE [LARGE SCALE GENOMIC DNA]</scope>
    <source>
        <strain evidence="3">DSM 21500</strain>
    </source>
</reference>
<keyword evidence="2" id="KW-0689">Ribosomal protein</keyword>
<dbReference type="GO" id="GO:0005840">
    <property type="term" value="C:ribosome"/>
    <property type="evidence" value="ECO:0007669"/>
    <property type="project" value="UniProtKB-KW"/>
</dbReference>
<evidence type="ECO:0000313" key="2">
    <source>
        <dbReference type="EMBL" id="SMC39128.1"/>
    </source>
</evidence>
<dbReference type="GO" id="GO:0016747">
    <property type="term" value="F:acyltransferase activity, transferring groups other than amino-acyl groups"/>
    <property type="evidence" value="ECO:0007669"/>
    <property type="project" value="InterPro"/>
</dbReference>
<dbReference type="RefSeq" id="WP_084099028.1">
    <property type="nucleotide sequence ID" value="NZ_FWXK01000004.1"/>
</dbReference>